<dbReference type="InterPro" id="IPR050090">
    <property type="entry name" value="Tyrosine_recombinase_XerCD"/>
</dbReference>
<evidence type="ECO:0000259" key="4">
    <source>
        <dbReference type="PROSITE" id="PS51898"/>
    </source>
</evidence>
<dbReference type="SUPFAM" id="SSF56349">
    <property type="entry name" value="DNA breaking-rejoining enzymes"/>
    <property type="match status" value="1"/>
</dbReference>
<dbReference type="HOGENOM" id="CLU_070567_0_1_6"/>
<dbReference type="GO" id="GO:0003677">
    <property type="term" value="F:DNA binding"/>
    <property type="evidence" value="ECO:0007669"/>
    <property type="project" value="InterPro"/>
</dbReference>
<feature type="active site" description="O-(3'-phospho-DNA)-tyrosine intermediate" evidence="3">
    <location>
        <position position="223"/>
    </location>
</feature>
<accession>A0A0H3CT38</accession>
<dbReference type="InterPro" id="IPR013762">
    <property type="entry name" value="Integrase-like_cat_sf"/>
</dbReference>
<evidence type="ECO:0000256" key="3">
    <source>
        <dbReference type="PIRSR" id="PIRSR004576-50"/>
    </source>
</evidence>
<reference evidence="5 6" key="1">
    <citation type="journal article" date="2010" name="J. Bacteriol.">
        <title>Complete genome sequence of Enterobacter cloacae subsp. cloacae type strain ATCC 13047.</title>
        <authorList>
            <person name="Ren Y."/>
            <person name="Ren Y."/>
            <person name="Zhou Z."/>
            <person name="Guo X."/>
            <person name="Li Y."/>
            <person name="Feng L."/>
            <person name="Wang L."/>
        </authorList>
    </citation>
    <scope>NUCLEOTIDE SEQUENCE [LARGE SCALE GENOMIC DNA]</scope>
    <source>
        <strain evidence="6">ATCC 13047 / DSM 30054 / NBRC 13535 / NCTC 10005 / WDCM 00083 / NCDC 279-56</strain>
        <plasmid evidence="5">pECL_B</plasmid>
    </source>
</reference>
<dbReference type="Proteomes" id="UP000002363">
    <property type="component" value="Plasmid pECL_B"/>
</dbReference>
<dbReference type="InterPro" id="IPR016423">
    <property type="entry name" value="Resolvase_Rsv"/>
</dbReference>
<dbReference type="PANTHER" id="PTHR30349">
    <property type="entry name" value="PHAGE INTEGRASE-RELATED"/>
    <property type="match status" value="1"/>
</dbReference>
<dbReference type="Pfam" id="PF00589">
    <property type="entry name" value="Phage_integrase"/>
    <property type="match status" value="1"/>
</dbReference>
<gene>
    <name evidence="5" type="ordered locus">ECL_B094</name>
</gene>
<keyword evidence="1" id="KW-0229">DNA integration</keyword>
<dbReference type="InterPro" id="IPR011010">
    <property type="entry name" value="DNA_brk_join_enz"/>
</dbReference>
<dbReference type="PANTHER" id="PTHR30349:SF90">
    <property type="entry name" value="TYROSINE RECOMBINASE XERD"/>
    <property type="match status" value="1"/>
</dbReference>
<dbReference type="OrthoDB" id="9801717at2"/>
<keyword evidence="6" id="KW-1185">Reference proteome</keyword>
<proteinExistence type="predicted"/>
<dbReference type="RefSeq" id="WP_013087364.1">
    <property type="nucleotide sequence ID" value="NC_014108.1"/>
</dbReference>
<dbReference type="InterPro" id="IPR002104">
    <property type="entry name" value="Integrase_catalytic"/>
</dbReference>
<organism evidence="5 6">
    <name type="scientific">Enterobacter cloacae subsp. cloacae (strain ATCC 13047 / DSM 30054 / NBRC 13535 / NCTC 10005 / WDCM 00083 / NCDC 279-56)</name>
    <dbReference type="NCBI Taxonomy" id="716541"/>
    <lineage>
        <taxon>Bacteria</taxon>
        <taxon>Pseudomonadati</taxon>
        <taxon>Pseudomonadota</taxon>
        <taxon>Gammaproteobacteria</taxon>
        <taxon>Enterobacterales</taxon>
        <taxon>Enterobacteriaceae</taxon>
        <taxon>Enterobacter</taxon>
        <taxon>Enterobacter cloacae complex</taxon>
    </lineage>
</organism>
<dbReference type="AlphaFoldDB" id="A0A0H3CT38"/>
<evidence type="ECO:0000256" key="1">
    <source>
        <dbReference type="ARBA" id="ARBA00022908"/>
    </source>
</evidence>
<dbReference type="KEGG" id="enc:ECL_B094"/>
<evidence type="ECO:0000313" key="6">
    <source>
        <dbReference type="Proteomes" id="UP000002363"/>
    </source>
</evidence>
<feature type="domain" description="Tyr recombinase" evidence="4">
    <location>
        <begin position="35"/>
        <end position="236"/>
    </location>
</feature>
<dbReference type="PROSITE" id="PS51898">
    <property type="entry name" value="TYR_RECOMBINASE"/>
    <property type="match status" value="1"/>
</dbReference>
<dbReference type="Gene3D" id="1.10.443.10">
    <property type="entry name" value="Intergrase catalytic core"/>
    <property type="match status" value="1"/>
</dbReference>
<keyword evidence="2" id="KW-0233">DNA recombination</keyword>
<dbReference type="GO" id="GO:0006310">
    <property type="term" value="P:DNA recombination"/>
    <property type="evidence" value="ECO:0007669"/>
    <property type="project" value="UniProtKB-KW"/>
</dbReference>
<dbReference type="PATRIC" id="fig|716541.4.peg.282"/>
<evidence type="ECO:0000256" key="2">
    <source>
        <dbReference type="ARBA" id="ARBA00023172"/>
    </source>
</evidence>
<evidence type="ECO:0000313" key="5">
    <source>
        <dbReference type="EMBL" id="ADF65056.1"/>
    </source>
</evidence>
<name>A0A0H3CT38_ENTCC</name>
<protein>
    <submittedName>
        <fullName evidence="5">Putative resolvase</fullName>
    </submittedName>
</protein>
<keyword evidence="5" id="KW-0614">Plasmid</keyword>
<dbReference type="PIRSF" id="PIRSF004576">
    <property type="entry name" value="Resolvase_Rsv"/>
    <property type="match status" value="1"/>
</dbReference>
<dbReference type="EMBL" id="CP001920">
    <property type="protein sequence ID" value="ADF65056.1"/>
    <property type="molecule type" value="Genomic_DNA"/>
</dbReference>
<dbReference type="EnsemblBacteria" id="ADF65056">
    <property type="protein sequence ID" value="ADF65056"/>
    <property type="gene ID" value="ECL_B094"/>
</dbReference>
<dbReference type="GO" id="GO:0015074">
    <property type="term" value="P:DNA integration"/>
    <property type="evidence" value="ECO:0007669"/>
    <property type="project" value="UniProtKB-KW"/>
</dbReference>
<dbReference type="CDD" id="cd00397">
    <property type="entry name" value="DNA_BRE_C"/>
    <property type="match status" value="1"/>
</dbReference>
<sequence>MLERSHYPSAMLMPVTDLDWSRIFAMRQLAISSSDAPAYMLAPEVALLFSYMHDLRERCYFETLWNTGARPNEALALTPQDFSFDAVMPFVTLKTLKQRNRGRGRPEKNAPPVRSVALWDADYRARMQSLITTFGIRKTDLIWPGRSSSSATQPVSVSADTVSRWLNRALAAAESDGVTFSVSPIVPKTFRHSFAMHILFNRIHPKVLQSLMGHKSFKSTEVYTRLFLFDVAGQHEVSFGFDVEQARQALRLGVMKQD</sequence>
<geneLocation type="plasmid" evidence="5 6">
    <name>pECL_B</name>
</geneLocation>